<dbReference type="STRING" id="2082308.A0A2K1QLQ9"/>
<dbReference type="GO" id="GO:1904257">
    <property type="term" value="P:zinc ion import into Golgi lumen"/>
    <property type="evidence" value="ECO:0007669"/>
    <property type="project" value="TreeGrafter"/>
</dbReference>
<reference evidence="9 10" key="1">
    <citation type="submission" date="2017-06" db="EMBL/GenBank/DDBJ databases">
        <title>Draft genome sequence of a variant of Elsinoe murrayae.</title>
        <authorList>
            <person name="Cheng Q."/>
        </authorList>
    </citation>
    <scope>NUCLEOTIDE SEQUENCE [LARGE SCALE GENOMIC DNA]</scope>
    <source>
        <strain evidence="9 10">CQ-2017a</strain>
    </source>
</reference>
<feature type="domain" description="Cation efflux protein transmembrane" evidence="8">
    <location>
        <begin position="187"/>
        <end position="397"/>
    </location>
</feature>
<dbReference type="InterPro" id="IPR045316">
    <property type="entry name" value="Msc2-like"/>
</dbReference>
<dbReference type="InterPro" id="IPR058533">
    <property type="entry name" value="Cation_efflux_TM"/>
</dbReference>
<evidence type="ECO:0000259" key="8">
    <source>
        <dbReference type="Pfam" id="PF01545"/>
    </source>
</evidence>
<dbReference type="Gene3D" id="1.20.1510.10">
    <property type="entry name" value="Cation efflux protein transmembrane domain"/>
    <property type="match status" value="1"/>
</dbReference>
<feature type="transmembrane region" description="Helical" evidence="6">
    <location>
        <begin position="211"/>
        <end position="229"/>
    </location>
</feature>
<dbReference type="PANTHER" id="PTHR45755">
    <property type="match status" value="1"/>
</dbReference>
<sequence>MAASRMPVPAPPRTPSPISDNDTNPEVGLGIDVQAAESRSDTSAYAFDPSALSPPSPVTSRHTINSHMLSPEFTPTLSPSRAQFAVDSPMTPHSTNDGEEAKDGASQNPFNFTTQQYTAGRGSASRADLGRRKGHKYKHSSISHQIFQAPVPRAPLQLPTSLPMPTRKEVQHSLTGEQKSRLLWCLGHFLVAAFVQWSAHGSMAMTALSRLLFFDASGAVICVFVDMMGNFEVWKRSSLRHPFGLERADVLAGFGMAVFIAFMGLDVLSHGIEHSLENAGHHEPHTTNHHHHERVSPGSVDIAALLSIVSTLISAVVLKNHARIGKAMRFELIAGWGKILGNPSHFMTLSCSALLLLLPLFSIETYTWFDTALSAVIALMMIAFGAKLGSALASMLLMSYSGPGGVEGVKAVIAEIEADPMISQVEEAKFWQVHYGLGMANLKLRYKGSGYGDELAKVREKLQRLIRTRLGGEYGNGLKWEVSTQLILEGN</sequence>
<protein>
    <recommendedName>
        <fullName evidence="6">Zinc transporter</fullName>
    </recommendedName>
</protein>
<feature type="region of interest" description="Disordered" evidence="7">
    <location>
        <begin position="1"/>
        <end position="63"/>
    </location>
</feature>
<proteinExistence type="inferred from homology"/>
<evidence type="ECO:0000256" key="2">
    <source>
        <dbReference type="ARBA" id="ARBA00022448"/>
    </source>
</evidence>
<comment type="function">
    <text evidence="6">Functions as a zinc transporter.</text>
</comment>
<evidence type="ECO:0000313" key="10">
    <source>
        <dbReference type="Proteomes" id="UP000243797"/>
    </source>
</evidence>
<feature type="transmembrane region" description="Helical" evidence="6">
    <location>
        <begin position="339"/>
        <end position="361"/>
    </location>
</feature>
<evidence type="ECO:0000256" key="5">
    <source>
        <dbReference type="ARBA" id="ARBA00023136"/>
    </source>
</evidence>
<evidence type="ECO:0000256" key="7">
    <source>
        <dbReference type="SAM" id="MobiDB-lite"/>
    </source>
</evidence>
<accession>A0A2K1QLQ9</accession>
<dbReference type="GO" id="GO:0005794">
    <property type="term" value="C:Golgi apparatus"/>
    <property type="evidence" value="ECO:0007669"/>
    <property type="project" value="TreeGrafter"/>
</dbReference>
<dbReference type="InParanoid" id="A0A2K1QLQ9"/>
<dbReference type="FunCoup" id="A0A2K1QLQ9">
    <property type="interactions" value="22"/>
</dbReference>
<feature type="region of interest" description="Disordered" evidence="7">
    <location>
        <begin position="86"/>
        <end position="108"/>
    </location>
</feature>
<comment type="caution">
    <text evidence="9">The sequence shown here is derived from an EMBL/GenBank/DDBJ whole genome shotgun (WGS) entry which is preliminary data.</text>
</comment>
<dbReference type="EMBL" id="NKHZ01000068">
    <property type="protein sequence ID" value="PNS15810.1"/>
    <property type="molecule type" value="Genomic_DNA"/>
</dbReference>
<keyword evidence="2 6" id="KW-0813">Transport</keyword>
<keyword evidence="6" id="KW-0406">Ion transport</keyword>
<evidence type="ECO:0000256" key="3">
    <source>
        <dbReference type="ARBA" id="ARBA00022692"/>
    </source>
</evidence>
<organism evidence="9 10">
    <name type="scientific">Sphaceloma murrayae</name>
    <dbReference type="NCBI Taxonomy" id="2082308"/>
    <lineage>
        <taxon>Eukaryota</taxon>
        <taxon>Fungi</taxon>
        <taxon>Dikarya</taxon>
        <taxon>Ascomycota</taxon>
        <taxon>Pezizomycotina</taxon>
        <taxon>Dothideomycetes</taxon>
        <taxon>Dothideomycetidae</taxon>
        <taxon>Myriangiales</taxon>
        <taxon>Elsinoaceae</taxon>
        <taxon>Sphaceloma</taxon>
    </lineage>
</organism>
<comment type="similarity">
    <text evidence="6">Belongs to the cation diffusion facilitator (CDF) transporter (TC 2.A.4) family. SLC30A subfamily.</text>
</comment>
<dbReference type="Proteomes" id="UP000243797">
    <property type="component" value="Unassembled WGS sequence"/>
</dbReference>
<gene>
    <name evidence="9" type="ORF">CAC42_4262</name>
</gene>
<dbReference type="GO" id="GO:0005789">
    <property type="term" value="C:endoplasmic reticulum membrane"/>
    <property type="evidence" value="ECO:0007669"/>
    <property type="project" value="UniProtKB-SubCell"/>
</dbReference>
<dbReference type="Pfam" id="PF01545">
    <property type="entry name" value="Cation_efflux"/>
    <property type="match status" value="1"/>
</dbReference>
<evidence type="ECO:0000256" key="4">
    <source>
        <dbReference type="ARBA" id="ARBA00022989"/>
    </source>
</evidence>
<feature type="transmembrane region" description="Helical" evidence="6">
    <location>
        <begin position="373"/>
        <end position="397"/>
    </location>
</feature>
<evidence type="ECO:0000313" key="9">
    <source>
        <dbReference type="EMBL" id="PNS15810.1"/>
    </source>
</evidence>
<dbReference type="SUPFAM" id="SSF161111">
    <property type="entry name" value="Cation efflux protein transmembrane domain-like"/>
    <property type="match status" value="1"/>
</dbReference>
<evidence type="ECO:0000256" key="1">
    <source>
        <dbReference type="ARBA" id="ARBA00004141"/>
    </source>
</evidence>
<keyword evidence="4 6" id="KW-1133">Transmembrane helix</keyword>
<dbReference type="InterPro" id="IPR027469">
    <property type="entry name" value="Cation_efflux_TMD_sf"/>
</dbReference>
<feature type="transmembrane region" description="Helical" evidence="6">
    <location>
        <begin position="302"/>
        <end position="318"/>
    </location>
</feature>
<name>A0A2K1QLQ9_9PEZI</name>
<dbReference type="GO" id="GO:0005385">
    <property type="term" value="F:zinc ion transmembrane transporter activity"/>
    <property type="evidence" value="ECO:0007669"/>
    <property type="project" value="UniProtKB-UniRule"/>
</dbReference>
<feature type="transmembrane region" description="Helical" evidence="6">
    <location>
        <begin position="182"/>
        <end position="199"/>
    </location>
</feature>
<comment type="subcellular location">
    <subcellularLocation>
        <location evidence="6">Endoplasmic reticulum membrane</location>
        <topology evidence="6">Multi-pass membrane protein</topology>
    </subcellularLocation>
    <subcellularLocation>
        <location evidence="1">Membrane</location>
        <topology evidence="1">Multi-pass membrane protein</topology>
    </subcellularLocation>
</comment>
<dbReference type="GO" id="GO:0006882">
    <property type="term" value="P:intracellular zinc ion homeostasis"/>
    <property type="evidence" value="ECO:0007669"/>
    <property type="project" value="InterPro"/>
</dbReference>
<keyword evidence="3 6" id="KW-0812">Transmembrane</keyword>
<keyword evidence="5 6" id="KW-0472">Membrane</keyword>
<dbReference type="PANTHER" id="PTHR45755:SF5">
    <property type="entry name" value="ZINC TRANSPORTER"/>
    <property type="match status" value="1"/>
</dbReference>
<dbReference type="AlphaFoldDB" id="A0A2K1QLQ9"/>
<dbReference type="OrthoDB" id="5382797at2759"/>
<evidence type="ECO:0000256" key="6">
    <source>
        <dbReference type="RuleBase" id="RU369017"/>
    </source>
</evidence>
<keyword evidence="6" id="KW-0256">Endoplasmic reticulum</keyword>
<keyword evidence="10" id="KW-1185">Reference proteome</keyword>
<feature type="transmembrane region" description="Helical" evidence="6">
    <location>
        <begin position="250"/>
        <end position="272"/>
    </location>
</feature>
<dbReference type="GO" id="GO:0031410">
    <property type="term" value="C:cytoplasmic vesicle"/>
    <property type="evidence" value="ECO:0007669"/>
    <property type="project" value="TreeGrafter"/>
</dbReference>